<dbReference type="OrthoDB" id="9764149at2"/>
<proteinExistence type="inferred from homology"/>
<dbReference type="HAMAP" id="MF_01895">
    <property type="entry name" value="RNase_R"/>
    <property type="match status" value="1"/>
</dbReference>
<protein>
    <recommendedName>
        <fullName evidence="7">Ribonuclease R</fullName>
        <shortName evidence="7">RNase R</shortName>
        <ecNumber evidence="7">3.1.13.1</ecNumber>
    </recommendedName>
</protein>
<name>A0A380LME1_9FIRM</name>
<organism evidence="9 10">
    <name type="scientific">Faecalicoccus pleomorphus</name>
    <dbReference type="NCBI Taxonomy" id="1323"/>
    <lineage>
        <taxon>Bacteria</taxon>
        <taxon>Bacillati</taxon>
        <taxon>Bacillota</taxon>
        <taxon>Erysipelotrichia</taxon>
        <taxon>Erysipelotrichales</taxon>
        <taxon>Erysipelotrichaceae</taxon>
        <taxon>Faecalicoccus</taxon>
    </lineage>
</organism>
<evidence type="ECO:0000313" key="10">
    <source>
        <dbReference type="Proteomes" id="UP000255523"/>
    </source>
</evidence>
<dbReference type="GO" id="GO:0008859">
    <property type="term" value="F:exoribonuclease II activity"/>
    <property type="evidence" value="ECO:0007669"/>
    <property type="project" value="UniProtKB-UniRule"/>
</dbReference>
<dbReference type="PROSITE" id="PS50126">
    <property type="entry name" value="S1"/>
    <property type="match status" value="1"/>
</dbReference>
<keyword evidence="10" id="KW-1185">Reference proteome</keyword>
<gene>
    <name evidence="7 9" type="primary">rnr</name>
    <name evidence="9" type="ORF">NCTC11087_00846</name>
</gene>
<evidence type="ECO:0000259" key="8">
    <source>
        <dbReference type="PROSITE" id="PS50126"/>
    </source>
</evidence>
<dbReference type="SMART" id="SM00316">
    <property type="entry name" value="S1"/>
    <property type="match status" value="1"/>
</dbReference>
<dbReference type="GO" id="GO:0005829">
    <property type="term" value="C:cytosol"/>
    <property type="evidence" value="ECO:0007669"/>
    <property type="project" value="TreeGrafter"/>
</dbReference>
<evidence type="ECO:0000256" key="4">
    <source>
        <dbReference type="ARBA" id="ARBA00022801"/>
    </source>
</evidence>
<evidence type="ECO:0000256" key="2">
    <source>
        <dbReference type="ARBA" id="ARBA00022490"/>
    </source>
</evidence>
<dbReference type="GO" id="GO:0003723">
    <property type="term" value="F:RNA binding"/>
    <property type="evidence" value="ECO:0007669"/>
    <property type="project" value="UniProtKB-UniRule"/>
</dbReference>
<dbReference type="SMART" id="SM00955">
    <property type="entry name" value="RNB"/>
    <property type="match status" value="1"/>
</dbReference>
<keyword evidence="4 7" id="KW-0378">Hydrolase</keyword>
<sequence>MKDRILECFEKKKQWTIKDLERKLKCQSSKDFTQLIQALNALEDERILCNNHSVYFYIDQKEFVVGKVKDISKYEFMVSNGEDKVYVPKKYGRNAFDKDEVLVHCTKKKNEIIHIYSRGITKVTGTFYRRKGQFIFYSDVDLHASFQIQNLDEFNIEHRMKALVLITKYTDPLQCRIEKLLGYEYEKGMDITSILSANNVRQHFSDKVLAQADAMPKEVQEAERQGRSDFRDLMTVTIDGDDAKDFDDAISIEKTQQGYRLYVHIADVSHYVKEGSPIDQEAFARSTSIYVADRVVPMLPFALSNGICSLNPHVDRCTLSCVMDIDFSGRCLHHEIVPSLIHSNQRCTYAKVNRFLQGDEQAQKEYEDIQELLYSFEACAKLLQARSHDRGTIDFNTKEPKLVLDEEGKCIDVQCRERGFAEQMIEEAMILANVCVAHTLNTCEIPGIYRVHETPDPKKVSHLTMLAHSLGIRTSFYPDSVTTKEMQQFLESIQDPALCDVLSYVALRAMQKARYDANCLGHFGLSLSEYCHFTSPIRRYADLVVHRMLRKYLFLQNKQDKNTDLAKCERQAFYISGKEKDAVNVERQVNDYKRAEYMEDKIGQIFKGNIVSVHNFGFFVELPNTVEGLVPIHSLDDYFDFDEVASRLISQDRKKIYTIGQKVKVVCESVDKLKGQVSFVLK</sequence>
<dbReference type="Proteomes" id="UP000255523">
    <property type="component" value="Unassembled WGS sequence"/>
</dbReference>
<dbReference type="NCBIfam" id="TIGR02063">
    <property type="entry name" value="RNase_R"/>
    <property type="match status" value="1"/>
</dbReference>
<dbReference type="InterPro" id="IPR050180">
    <property type="entry name" value="RNR_Ribonuclease"/>
</dbReference>
<evidence type="ECO:0000256" key="6">
    <source>
        <dbReference type="ARBA" id="ARBA00022884"/>
    </source>
</evidence>
<keyword evidence="6 7" id="KW-0694">RNA-binding</keyword>
<comment type="function">
    <text evidence="7">3'-5' exoribonuclease that releases 5'-nucleoside monophosphates and is involved in maturation of structured RNAs.</text>
</comment>
<dbReference type="EMBL" id="UHFX01000003">
    <property type="protein sequence ID" value="SUO03962.1"/>
    <property type="molecule type" value="Genomic_DNA"/>
</dbReference>
<dbReference type="Pfam" id="PF00575">
    <property type="entry name" value="S1"/>
    <property type="match status" value="1"/>
</dbReference>
<dbReference type="CDD" id="cd04471">
    <property type="entry name" value="S1_RNase_R"/>
    <property type="match status" value="1"/>
</dbReference>
<dbReference type="InterPro" id="IPR003029">
    <property type="entry name" value="S1_domain"/>
</dbReference>
<dbReference type="Pfam" id="PF00773">
    <property type="entry name" value="RNB"/>
    <property type="match status" value="1"/>
</dbReference>
<keyword evidence="2 7" id="KW-0963">Cytoplasm</keyword>
<comment type="subcellular location">
    <subcellularLocation>
        <location evidence="7">Cytoplasm</location>
    </subcellularLocation>
</comment>
<dbReference type="InterPro" id="IPR012340">
    <property type="entry name" value="NA-bd_OB-fold"/>
</dbReference>
<dbReference type="GO" id="GO:0006402">
    <property type="term" value="P:mRNA catabolic process"/>
    <property type="evidence" value="ECO:0007669"/>
    <property type="project" value="TreeGrafter"/>
</dbReference>
<dbReference type="InterPro" id="IPR011805">
    <property type="entry name" value="RNase_R"/>
</dbReference>
<dbReference type="GeneID" id="77461821"/>
<keyword evidence="3 7" id="KW-0540">Nuclease</keyword>
<dbReference type="PANTHER" id="PTHR23355:SF9">
    <property type="entry name" value="DIS3-LIKE EXONUCLEASE 2"/>
    <property type="match status" value="1"/>
</dbReference>
<accession>A0A380LME1</accession>
<dbReference type="SUPFAM" id="SSF50249">
    <property type="entry name" value="Nucleic acid-binding proteins"/>
    <property type="match status" value="2"/>
</dbReference>
<dbReference type="InterPro" id="IPR001900">
    <property type="entry name" value="RNase_II/R"/>
</dbReference>
<keyword evidence="5 7" id="KW-0269">Exonuclease</keyword>
<evidence type="ECO:0000313" key="9">
    <source>
        <dbReference type="EMBL" id="SUO03962.1"/>
    </source>
</evidence>
<dbReference type="PANTHER" id="PTHR23355">
    <property type="entry name" value="RIBONUCLEASE"/>
    <property type="match status" value="1"/>
</dbReference>
<dbReference type="AlphaFoldDB" id="A0A380LME1"/>
<comment type="similarity">
    <text evidence="7">Belongs to the RNR ribonuclease family. RNase R subfamily.</text>
</comment>
<feature type="domain" description="S1 motif" evidence="8">
    <location>
        <begin position="603"/>
        <end position="682"/>
    </location>
</feature>
<dbReference type="EC" id="3.1.13.1" evidence="7"/>
<comment type="catalytic activity">
    <reaction evidence="1 7">
        <text>Exonucleolytic cleavage in the 3'- to 5'-direction to yield nucleoside 5'-phosphates.</text>
        <dbReference type="EC" id="3.1.13.1"/>
    </reaction>
</comment>
<dbReference type="Gene3D" id="2.40.50.140">
    <property type="entry name" value="Nucleic acid-binding proteins"/>
    <property type="match status" value="1"/>
</dbReference>
<evidence type="ECO:0000256" key="5">
    <source>
        <dbReference type="ARBA" id="ARBA00022839"/>
    </source>
</evidence>
<evidence type="ECO:0000256" key="1">
    <source>
        <dbReference type="ARBA" id="ARBA00001849"/>
    </source>
</evidence>
<dbReference type="InterPro" id="IPR004476">
    <property type="entry name" value="RNase_II/RNase_R"/>
</dbReference>
<dbReference type="RefSeq" id="WP_027968997.1">
    <property type="nucleotide sequence ID" value="NZ_UHFX01000003.1"/>
</dbReference>
<evidence type="ECO:0000256" key="3">
    <source>
        <dbReference type="ARBA" id="ARBA00022722"/>
    </source>
</evidence>
<evidence type="ECO:0000256" key="7">
    <source>
        <dbReference type="HAMAP-Rule" id="MF_01895"/>
    </source>
</evidence>
<reference evidence="9 10" key="1">
    <citation type="submission" date="2018-06" db="EMBL/GenBank/DDBJ databases">
        <authorList>
            <consortium name="Pathogen Informatics"/>
            <person name="Doyle S."/>
        </authorList>
    </citation>
    <scope>NUCLEOTIDE SEQUENCE [LARGE SCALE GENOMIC DNA]</scope>
    <source>
        <strain evidence="9 10">NCTC11087</strain>
    </source>
</reference>
<dbReference type="NCBIfam" id="TIGR00358">
    <property type="entry name" value="3_prime_RNase"/>
    <property type="match status" value="1"/>
</dbReference>